<reference evidence="2 3" key="1">
    <citation type="submission" date="2017-09" db="EMBL/GenBank/DDBJ databases">
        <title>Metagenomic Analysis Reveals Denitrifying Candidatus Accumulibacter and Flanking Population as a Source of N2O.</title>
        <authorList>
            <person name="Gao H."/>
            <person name="Mao Y."/>
            <person name="Zhao X."/>
            <person name="Liu W.-T."/>
            <person name="Zhang T."/>
            <person name="Wells G."/>
        </authorList>
    </citation>
    <scope>NUCLEOTIDE SEQUENCE [LARGE SCALE GENOMIC DNA]</scope>
    <source>
        <strain evidence="2">CANDO_2_IC</strain>
    </source>
</reference>
<feature type="transmembrane region" description="Helical" evidence="1">
    <location>
        <begin position="20"/>
        <end position="38"/>
    </location>
</feature>
<organism evidence="2 3">
    <name type="scientific">Candidatus Accumulibacter phosphatis</name>
    <dbReference type="NCBI Taxonomy" id="327160"/>
    <lineage>
        <taxon>Bacteria</taxon>
        <taxon>Pseudomonadati</taxon>
        <taxon>Pseudomonadota</taxon>
        <taxon>Betaproteobacteria</taxon>
        <taxon>Candidatus Accumulibacter</taxon>
    </lineage>
</organism>
<keyword evidence="1" id="KW-0812">Transmembrane</keyword>
<evidence type="ECO:0000256" key="1">
    <source>
        <dbReference type="SAM" id="Phobius"/>
    </source>
</evidence>
<proteinExistence type="predicted"/>
<name>A0A6A7RUA5_9PROT</name>
<feature type="transmembrane region" description="Helical" evidence="1">
    <location>
        <begin position="44"/>
        <end position="67"/>
    </location>
</feature>
<dbReference type="AlphaFoldDB" id="A0A6A7RUA5"/>
<keyword evidence="1" id="KW-0472">Membrane</keyword>
<sequence>MSEHKGKEYWLDSSANVSKLYRGLWILGLALLAIDLVLHKHEEFAFAAWFGFYCLFGFFACVVLVLIAKRLRGVLMRDEDYYER</sequence>
<dbReference type="Proteomes" id="UP000342300">
    <property type="component" value="Unassembled WGS sequence"/>
</dbReference>
<gene>
    <name evidence="2" type="ORF">CRU78_09160</name>
</gene>
<evidence type="ECO:0000313" key="3">
    <source>
        <dbReference type="Proteomes" id="UP000342300"/>
    </source>
</evidence>
<keyword evidence="1" id="KW-1133">Transmembrane helix</keyword>
<comment type="caution">
    <text evidence="2">The sequence shown here is derived from an EMBL/GenBank/DDBJ whole genome shotgun (WGS) entry which is preliminary data.</text>
</comment>
<protein>
    <submittedName>
        <fullName evidence="2">Uncharacterized protein</fullName>
    </submittedName>
</protein>
<dbReference type="EMBL" id="PDHS01000202">
    <property type="protein sequence ID" value="MQM30680.1"/>
    <property type="molecule type" value="Genomic_DNA"/>
</dbReference>
<accession>A0A6A7RUA5</accession>
<evidence type="ECO:0000313" key="2">
    <source>
        <dbReference type="EMBL" id="MQM30680.1"/>
    </source>
</evidence>